<dbReference type="RefSeq" id="XP_008045563.1">
    <property type="nucleotide sequence ID" value="XM_008047372.1"/>
</dbReference>
<evidence type="ECO:0000256" key="2">
    <source>
        <dbReference type="ARBA" id="ARBA00022723"/>
    </source>
</evidence>
<dbReference type="EMBL" id="JH711800">
    <property type="protein sequence ID" value="EIW51509.1"/>
    <property type="molecule type" value="Genomic_DNA"/>
</dbReference>
<evidence type="ECO:0000256" key="1">
    <source>
        <dbReference type="ARBA" id="ARBA00001968"/>
    </source>
</evidence>
<evidence type="ECO:0000313" key="5">
    <source>
        <dbReference type="Proteomes" id="UP000054317"/>
    </source>
</evidence>
<dbReference type="Pfam" id="PF13359">
    <property type="entry name" value="DDE_Tnp_4"/>
    <property type="match status" value="1"/>
</dbReference>
<reference evidence="5" key="1">
    <citation type="journal article" date="2012" name="Science">
        <title>The Paleozoic origin of enzymatic lignin decomposition reconstructed from 31 fungal genomes.</title>
        <authorList>
            <person name="Floudas D."/>
            <person name="Binder M."/>
            <person name="Riley R."/>
            <person name="Barry K."/>
            <person name="Blanchette R.A."/>
            <person name="Henrissat B."/>
            <person name="Martinez A.T."/>
            <person name="Otillar R."/>
            <person name="Spatafora J.W."/>
            <person name="Yadav J.S."/>
            <person name="Aerts A."/>
            <person name="Benoit I."/>
            <person name="Boyd A."/>
            <person name="Carlson A."/>
            <person name="Copeland A."/>
            <person name="Coutinho P.M."/>
            <person name="de Vries R.P."/>
            <person name="Ferreira P."/>
            <person name="Findley K."/>
            <person name="Foster B."/>
            <person name="Gaskell J."/>
            <person name="Glotzer D."/>
            <person name="Gorecki P."/>
            <person name="Heitman J."/>
            <person name="Hesse C."/>
            <person name="Hori C."/>
            <person name="Igarashi K."/>
            <person name="Jurgens J.A."/>
            <person name="Kallen N."/>
            <person name="Kersten P."/>
            <person name="Kohler A."/>
            <person name="Kuees U."/>
            <person name="Kumar T.K.A."/>
            <person name="Kuo A."/>
            <person name="LaButti K."/>
            <person name="Larrondo L.F."/>
            <person name="Lindquist E."/>
            <person name="Ling A."/>
            <person name="Lombard V."/>
            <person name="Lucas S."/>
            <person name="Lundell T."/>
            <person name="Martin R."/>
            <person name="McLaughlin D.J."/>
            <person name="Morgenstern I."/>
            <person name="Morin E."/>
            <person name="Murat C."/>
            <person name="Nagy L.G."/>
            <person name="Nolan M."/>
            <person name="Ohm R.A."/>
            <person name="Patyshakuliyeva A."/>
            <person name="Rokas A."/>
            <person name="Ruiz-Duenas F.J."/>
            <person name="Sabat G."/>
            <person name="Salamov A."/>
            <person name="Samejima M."/>
            <person name="Schmutz J."/>
            <person name="Slot J.C."/>
            <person name="St John F."/>
            <person name="Stenlid J."/>
            <person name="Sun H."/>
            <person name="Sun S."/>
            <person name="Syed K."/>
            <person name="Tsang A."/>
            <person name="Wiebenga A."/>
            <person name="Young D."/>
            <person name="Pisabarro A."/>
            <person name="Eastwood D.C."/>
            <person name="Martin F."/>
            <person name="Cullen D."/>
            <person name="Grigoriev I.V."/>
            <person name="Hibbett D.S."/>
        </authorList>
    </citation>
    <scope>NUCLEOTIDE SEQUENCE [LARGE SCALE GENOMIC DNA]</scope>
    <source>
        <strain evidence="5">FP-101664</strain>
    </source>
</reference>
<feature type="domain" description="DDE Tnp4" evidence="3">
    <location>
        <begin position="218"/>
        <end position="382"/>
    </location>
</feature>
<protein>
    <recommendedName>
        <fullName evidence="3">DDE Tnp4 domain-containing protein</fullName>
    </recommendedName>
</protein>
<evidence type="ECO:0000259" key="3">
    <source>
        <dbReference type="Pfam" id="PF13359"/>
    </source>
</evidence>
<dbReference type="Proteomes" id="UP000054317">
    <property type="component" value="Unassembled WGS sequence"/>
</dbReference>
<keyword evidence="2" id="KW-0479">Metal-binding</keyword>
<keyword evidence="5" id="KW-1185">Reference proteome</keyword>
<evidence type="ECO:0000313" key="4">
    <source>
        <dbReference type="EMBL" id="EIW51509.1"/>
    </source>
</evidence>
<dbReference type="PANTHER" id="PTHR48471">
    <property type="entry name" value="DDE TNP4 DOMAIN-CONTAINING PROTEIN"/>
    <property type="match status" value="1"/>
</dbReference>
<dbReference type="OMA" id="WLTSSMR"/>
<name>R7S966_TRAVS</name>
<sequence length="438" mass="49970">MSADDLALLLVADELLEEIEEDDLEEEEEDNALLSAFVLEGLEETRRARNEARRRRYLVRRELLPNPKGDTPWQVLYASRSDRAFITTMGLDVATFNFVLGGGFEARWQERTIECVDVQPSNTRPRPLRRSLDAAGALGLILHWLTSSMRETSLQEIFALTPATANRYLQTTIEILHGTLLDLPDARIAWPTSVAEFQEYSDIISAMHPLLVGAFGTVDGLNLPVQVSADEEIENATYNGWLHDHFVSNILTSVCPKGTLLYAILNAPGSWHDSHVARDLYDLLVNNTPPGFYLVADTAFPRSTAAISQRIHTPLKSTDVLPSDPRERRRMADVSRQLLSCRQSVEWGMRDIQGSFGRLRVPLPINKAPLRLEILTIVVRMHQLRVRRVGISEIRNVYVPIWREGDDLLELWFNWERMLFSDIRKRDRVARFHHVTES</sequence>
<dbReference type="GO" id="GO:0046872">
    <property type="term" value="F:metal ion binding"/>
    <property type="evidence" value="ECO:0007669"/>
    <property type="project" value="UniProtKB-KW"/>
</dbReference>
<dbReference type="GeneID" id="19408958"/>
<proteinExistence type="predicted"/>
<dbReference type="InterPro" id="IPR027806">
    <property type="entry name" value="HARBI1_dom"/>
</dbReference>
<dbReference type="KEGG" id="tvs:TRAVEDRAFT_137211"/>
<accession>R7S966</accession>
<dbReference type="AlphaFoldDB" id="R7S966"/>
<gene>
    <name evidence="4" type="ORF">TRAVEDRAFT_137211</name>
</gene>
<dbReference type="PANTHER" id="PTHR48471:SF1">
    <property type="entry name" value="DDE TNP4 DOMAIN-CONTAINING PROTEIN"/>
    <property type="match status" value="1"/>
</dbReference>
<organism evidence="4 5">
    <name type="scientific">Trametes versicolor (strain FP-101664)</name>
    <name type="common">White-rot fungus</name>
    <name type="synonym">Coriolus versicolor</name>
    <dbReference type="NCBI Taxonomy" id="717944"/>
    <lineage>
        <taxon>Eukaryota</taxon>
        <taxon>Fungi</taxon>
        <taxon>Dikarya</taxon>
        <taxon>Basidiomycota</taxon>
        <taxon>Agaricomycotina</taxon>
        <taxon>Agaricomycetes</taxon>
        <taxon>Polyporales</taxon>
        <taxon>Polyporaceae</taxon>
        <taxon>Trametes</taxon>
    </lineage>
</organism>
<comment type="cofactor">
    <cofactor evidence="1">
        <name>a divalent metal cation</name>
        <dbReference type="ChEBI" id="CHEBI:60240"/>
    </cofactor>
</comment>
<dbReference type="OrthoDB" id="78198at2759"/>